<dbReference type="InterPro" id="IPR042558">
    <property type="entry name" value="Gln-tRNA-synth_Ib_RNA-bd_N_1"/>
</dbReference>
<protein>
    <submittedName>
        <fullName evidence="1">Uncharacterized protein</fullName>
    </submittedName>
</protein>
<dbReference type="Gene3D" id="1.10.8.1290">
    <property type="entry name" value="Glutaminyl-tRNA synthetase, non-specific RNA binding region part 1, domain 1"/>
    <property type="match status" value="1"/>
</dbReference>
<keyword evidence="2" id="KW-1185">Reference proteome</keyword>
<evidence type="ECO:0000313" key="1">
    <source>
        <dbReference type="EMBL" id="VDM81565.1"/>
    </source>
</evidence>
<gene>
    <name evidence="1" type="ORF">SVUK_LOCUS16563</name>
</gene>
<evidence type="ECO:0000313" key="2">
    <source>
        <dbReference type="Proteomes" id="UP000270094"/>
    </source>
</evidence>
<accession>A0A3P7LG55</accession>
<organism evidence="1 2">
    <name type="scientific">Strongylus vulgaris</name>
    <name type="common">Blood worm</name>
    <dbReference type="NCBI Taxonomy" id="40348"/>
    <lineage>
        <taxon>Eukaryota</taxon>
        <taxon>Metazoa</taxon>
        <taxon>Ecdysozoa</taxon>
        <taxon>Nematoda</taxon>
        <taxon>Chromadorea</taxon>
        <taxon>Rhabditida</taxon>
        <taxon>Rhabditina</taxon>
        <taxon>Rhabditomorpha</taxon>
        <taxon>Strongyloidea</taxon>
        <taxon>Strongylidae</taxon>
        <taxon>Strongylus</taxon>
    </lineage>
</organism>
<reference evidence="1 2" key="1">
    <citation type="submission" date="2018-11" db="EMBL/GenBank/DDBJ databases">
        <authorList>
            <consortium name="Pathogen Informatics"/>
        </authorList>
    </citation>
    <scope>NUCLEOTIDE SEQUENCE [LARGE SCALE GENOMIC DNA]</scope>
</reference>
<dbReference type="AlphaFoldDB" id="A0A3P7LG55"/>
<proteinExistence type="predicted"/>
<sequence>MPNLSWLGLSEQKVKETEKNAALSKQLGSIIAAAEEELGKTGKSKDDLTKQQEVCVGALKLGPRFASDIYVQ</sequence>
<dbReference type="OrthoDB" id="10250478at2759"/>
<name>A0A3P7LG55_STRVU</name>
<dbReference type="EMBL" id="UYYB01113504">
    <property type="protein sequence ID" value="VDM81565.1"/>
    <property type="molecule type" value="Genomic_DNA"/>
</dbReference>
<dbReference type="Proteomes" id="UP000270094">
    <property type="component" value="Unassembled WGS sequence"/>
</dbReference>